<organism evidence="1 2">
    <name type="scientific">Metarhizium robertsii</name>
    <dbReference type="NCBI Taxonomy" id="568076"/>
    <lineage>
        <taxon>Eukaryota</taxon>
        <taxon>Fungi</taxon>
        <taxon>Dikarya</taxon>
        <taxon>Ascomycota</taxon>
        <taxon>Pezizomycotina</taxon>
        <taxon>Sordariomycetes</taxon>
        <taxon>Hypocreomycetidae</taxon>
        <taxon>Hypocreales</taxon>
        <taxon>Clavicipitaceae</taxon>
        <taxon>Metarhizium</taxon>
    </lineage>
</organism>
<gene>
    <name evidence="1" type="ORF">X797_007571</name>
</gene>
<dbReference type="Proteomes" id="UP000030151">
    <property type="component" value="Unassembled WGS sequence"/>
</dbReference>
<dbReference type="Gene3D" id="3.30.559.10">
    <property type="entry name" value="Chloramphenicol acetyltransferase-like domain"/>
    <property type="match status" value="2"/>
</dbReference>
<evidence type="ECO:0000313" key="1">
    <source>
        <dbReference type="EMBL" id="EXU99435.1"/>
    </source>
</evidence>
<reference evidence="1 2" key="1">
    <citation type="submission" date="2014-02" db="EMBL/GenBank/DDBJ databases">
        <title>The genome sequence of the entomopathogenic fungus Metarhizium robertsii ARSEF 2575.</title>
        <authorList>
            <person name="Giuliano Garisto Donzelli B."/>
            <person name="Roe B.A."/>
            <person name="Macmil S.L."/>
            <person name="Krasnoff S.B."/>
            <person name="Gibson D.M."/>
        </authorList>
    </citation>
    <scope>NUCLEOTIDE SEQUENCE [LARGE SCALE GENOMIC DNA]</scope>
    <source>
        <strain evidence="1 2">ARSEF 2575</strain>
    </source>
</reference>
<protein>
    <recommendedName>
        <fullName evidence="3">BCL5p</fullName>
    </recommendedName>
</protein>
<dbReference type="OrthoDB" id="21502at2759"/>
<name>A0A014QXU3_9HYPO</name>
<dbReference type="AlphaFoldDB" id="A0A014QXU3"/>
<sequence length="486" mass="54262">MATKKTAIETAKSDSAFETIPIEEKDRFPPVDNIRNRMFFVVRETLRKDLMRDALGELIRHHLPILGARIEKDETGLLVYRMPSTFSDGYKLFEWSENSIDSTLESTQLLPTSLPHDGSPTFGSLSVQDMENKWTPSDWPVERQFEKADTALLLAHITSYADATVVALSLPHIVSDGMGFGSLVTAWLQVMDGQTPAPFLNLKPGTLNGPDDIPQEELRRKKKFRVTSKSETAAALLGFLPDLVKHPQEVRRILFLPSTLVTDLRNRHNDDLKATYGKNTPALSDGDILIGILAKFAYIGRKSAKMVTLMSAVNGRGLHPALPANKPYLHNCVTFAIARLPISNKTPLLEIAHAHNQAVWEAFKVENIERDLAVTREACRRGTFPYFCEPLEMAFFTSNWSGAWHQANFAPAVVRKGTDATGAIPDVVTPLVFGQARRLRNNFLMRYGSQIMCKADGGYWCDFTASTKGMELVQDLIRLDPKLHGL</sequence>
<comment type="caution">
    <text evidence="1">The sequence shown here is derived from an EMBL/GenBank/DDBJ whole genome shotgun (WGS) entry which is preliminary data.</text>
</comment>
<dbReference type="HOGENOM" id="CLU_043706_0_0_1"/>
<dbReference type="InterPro" id="IPR023213">
    <property type="entry name" value="CAT-like_dom_sf"/>
</dbReference>
<dbReference type="eggNOG" id="ENOG502SHTH">
    <property type="taxonomic scope" value="Eukaryota"/>
</dbReference>
<evidence type="ECO:0008006" key="3">
    <source>
        <dbReference type="Google" id="ProtNLM"/>
    </source>
</evidence>
<dbReference type="EMBL" id="JELW01000019">
    <property type="protein sequence ID" value="EXU99435.1"/>
    <property type="molecule type" value="Genomic_DNA"/>
</dbReference>
<evidence type="ECO:0000313" key="2">
    <source>
        <dbReference type="Proteomes" id="UP000030151"/>
    </source>
</evidence>
<accession>A0A014QXU3</accession>
<proteinExistence type="predicted"/>